<dbReference type="STRING" id="72664.V4L1M5"/>
<accession>V4L1M5</accession>
<evidence type="ECO:0000313" key="3">
    <source>
        <dbReference type="EMBL" id="ESQ36192.1"/>
    </source>
</evidence>
<reference evidence="3 4" key="1">
    <citation type="journal article" date="2013" name="Front. Plant Sci.">
        <title>The Reference Genome of the Halophytic Plant Eutrema salsugineum.</title>
        <authorList>
            <person name="Yang R."/>
            <person name="Jarvis D.E."/>
            <person name="Chen H."/>
            <person name="Beilstein M.A."/>
            <person name="Grimwood J."/>
            <person name="Jenkins J."/>
            <person name="Shu S."/>
            <person name="Prochnik S."/>
            <person name="Xin M."/>
            <person name="Ma C."/>
            <person name="Schmutz J."/>
            <person name="Wing R.A."/>
            <person name="Mitchell-Olds T."/>
            <person name="Schumaker K.S."/>
            <person name="Wang X."/>
        </authorList>
    </citation>
    <scope>NUCLEOTIDE SEQUENCE [LARGE SCALE GENOMIC DNA]</scope>
</reference>
<feature type="signal peptide" evidence="2">
    <location>
        <begin position="1"/>
        <end position="27"/>
    </location>
</feature>
<evidence type="ECO:0000256" key="2">
    <source>
        <dbReference type="SAM" id="SignalP"/>
    </source>
</evidence>
<dbReference type="EMBL" id="KI517683">
    <property type="protein sequence ID" value="ESQ36192.1"/>
    <property type="molecule type" value="Genomic_DNA"/>
</dbReference>
<keyword evidence="4" id="KW-1185">Reference proteome</keyword>
<sequence length="124" mass="12766">MGLGRTSLVLYILFILHLQDNFPSVSSRASSVDRKHETLPFNASKPDVIGFAGKTRELAVVIKRRGGGGGGRTRSSGGGRVVPVHAGGGGTGGSHRSSGSRNLRVAGCAVGWLVLSVLAGLFLV</sequence>
<evidence type="ECO:0000256" key="1">
    <source>
        <dbReference type="SAM" id="MobiDB-lite"/>
    </source>
</evidence>
<proteinExistence type="predicted"/>
<evidence type="ECO:0000313" key="4">
    <source>
        <dbReference type="Proteomes" id="UP000030689"/>
    </source>
</evidence>
<dbReference type="OMA" id="WRQRSPD"/>
<protein>
    <submittedName>
        <fullName evidence="3">Uncharacterized protein</fullName>
    </submittedName>
</protein>
<feature type="region of interest" description="Disordered" evidence="1">
    <location>
        <begin position="65"/>
        <end position="98"/>
    </location>
</feature>
<organism evidence="3 4">
    <name type="scientific">Eutrema salsugineum</name>
    <name type="common">Saltwater cress</name>
    <name type="synonym">Sisymbrium salsugineum</name>
    <dbReference type="NCBI Taxonomy" id="72664"/>
    <lineage>
        <taxon>Eukaryota</taxon>
        <taxon>Viridiplantae</taxon>
        <taxon>Streptophyta</taxon>
        <taxon>Embryophyta</taxon>
        <taxon>Tracheophyta</taxon>
        <taxon>Spermatophyta</taxon>
        <taxon>Magnoliopsida</taxon>
        <taxon>eudicotyledons</taxon>
        <taxon>Gunneridae</taxon>
        <taxon>Pentapetalae</taxon>
        <taxon>rosids</taxon>
        <taxon>malvids</taxon>
        <taxon>Brassicales</taxon>
        <taxon>Brassicaceae</taxon>
        <taxon>Eutremeae</taxon>
        <taxon>Eutrema</taxon>
    </lineage>
</organism>
<dbReference type="PANTHER" id="PTHR36245:SF5">
    <property type="entry name" value="GLYCINE-RICH PROTEIN DOT1-LIKE"/>
    <property type="match status" value="1"/>
</dbReference>
<name>V4L1M5_EUTSA</name>
<dbReference type="OrthoDB" id="1112703at2759"/>
<feature type="compositionally biased region" description="Gly residues" evidence="1">
    <location>
        <begin position="67"/>
        <end position="93"/>
    </location>
</feature>
<gene>
    <name evidence="3" type="ORF">EUTSA_v10009119mg</name>
</gene>
<feature type="chain" id="PRO_5004721229" evidence="2">
    <location>
        <begin position="28"/>
        <end position="124"/>
    </location>
</feature>
<dbReference type="Gramene" id="ESQ36192">
    <property type="protein sequence ID" value="ESQ36192"/>
    <property type="gene ID" value="EUTSA_v10009119mg"/>
</dbReference>
<dbReference type="KEGG" id="eus:EUTSA_v10009119mg"/>
<dbReference type="PANTHER" id="PTHR36245">
    <property type="entry name" value="GLYCINE-RICH PROTEIN DOT1-LIKE"/>
    <property type="match status" value="1"/>
</dbReference>
<dbReference type="Proteomes" id="UP000030689">
    <property type="component" value="Unassembled WGS sequence"/>
</dbReference>
<keyword evidence="2" id="KW-0732">Signal</keyword>
<dbReference type="AlphaFoldDB" id="V4L1M5"/>